<dbReference type="InterPro" id="IPR001623">
    <property type="entry name" value="DnaJ_domain"/>
</dbReference>
<evidence type="ECO:0000313" key="2">
    <source>
        <dbReference type="EMBL" id="HGU40069.1"/>
    </source>
</evidence>
<evidence type="ECO:0000259" key="1">
    <source>
        <dbReference type="PROSITE" id="PS50076"/>
    </source>
</evidence>
<proteinExistence type="predicted"/>
<dbReference type="AlphaFoldDB" id="A0A7C4W2F2"/>
<dbReference type="EMBL" id="DSZY01000013">
    <property type="protein sequence ID" value="HGU40069.1"/>
    <property type="molecule type" value="Genomic_DNA"/>
</dbReference>
<feature type="domain" description="J" evidence="1">
    <location>
        <begin position="8"/>
        <end position="90"/>
    </location>
</feature>
<accession>A0A7C4W2F2</accession>
<organism evidence="2">
    <name type="scientific">Fervidobacterium thailandense</name>
    <dbReference type="NCBI Taxonomy" id="1008305"/>
    <lineage>
        <taxon>Bacteria</taxon>
        <taxon>Thermotogati</taxon>
        <taxon>Thermotogota</taxon>
        <taxon>Thermotogae</taxon>
        <taxon>Thermotogales</taxon>
        <taxon>Fervidobacteriaceae</taxon>
        <taxon>Fervidobacterium</taxon>
    </lineage>
</organism>
<sequence>MGETCKKDPFVVLGVPPDAALDDILNVYKELRRRLNPERYQGTCLEHVASNRLKEVEQCFREILRLKKLSDGRFRGYKPGYYRPYYEGYYRRGDCCPDCGDLCTACACIWAVDTCCECSGGDCI</sequence>
<dbReference type="SUPFAM" id="SSF46565">
    <property type="entry name" value="Chaperone J-domain"/>
    <property type="match status" value="1"/>
</dbReference>
<name>A0A7C4W2F2_9BACT</name>
<dbReference type="InterPro" id="IPR036869">
    <property type="entry name" value="J_dom_sf"/>
</dbReference>
<protein>
    <recommendedName>
        <fullName evidence="1">J domain-containing protein</fullName>
    </recommendedName>
</protein>
<comment type="caution">
    <text evidence="2">The sequence shown here is derived from an EMBL/GenBank/DDBJ whole genome shotgun (WGS) entry which is preliminary data.</text>
</comment>
<dbReference type="PROSITE" id="PS50076">
    <property type="entry name" value="DNAJ_2"/>
    <property type="match status" value="1"/>
</dbReference>
<gene>
    <name evidence="2" type="ORF">ENT77_02600</name>
</gene>
<reference evidence="2" key="1">
    <citation type="journal article" date="2020" name="mSystems">
        <title>Genome- and Community-Level Interaction Insights into Carbon Utilization and Element Cycling Functions of Hydrothermarchaeota in Hydrothermal Sediment.</title>
        <authorList>
            <person name="Zhou Z."/>
            <person name="Liu Y."/>
            <person name="Xu W."/>
            <person name="Pan J."/>
            <person name="Luo Z.H."/>
            <person name="Li M."/>
        </authorList>
    </citation>
    <scope>NUCLEOTIDE SEQUENCE [LARGE SCALE GENOMIC DNA]</scope>
    <source>
        <strain evidence="2">SpSt-609</strain>
    </source>
</reference>